<evidence type="ECO:0000313" key="2">
    <source>
        <dbReference type="Proteomes" id="UP000626109"/>
    </source>
</evidence>
<comment type="caution">
    <text evidence="1">The sequence shown here is derived from an EMBL/GenBank/DDBJ whole genome shotgun (WGS) entry which is preliminary data.</text>
</comment>
<gene>
    <name evidence="1" type="ORF">PGLA2088_LOCUS17777</name>
</gene>
<name>A0A813JCY2_POLGL</name>
<sequence>ALFREYGQFRHAPLPVLHRPLPGTQAQTASTALPNHGTVASTLLRLSDFLPSPTVATATQAMQVAGVTHPGHCGALVMNGAQHGWAHGYEGVSMMPQVPPLPGSEAFGQHAVGIPTLKHFEALPLVPPPPQQPPMGFQPQLLAPDGALMGSLGPPQQPPSTFTPYDNSNLHFASAGGDCMQFATSQFRHFAALPGAPPPMMMAEPQLPPPPLQTADQVFQFAGYSQPAPSLTMPAHGVECAAPRVSISAGHFPEPSAMMMMAPWQQM</sequence>
<evidence type="ECO:0000313" key="1">
    <source>
        <dbReference type="EMBL" id="CAE8671754.1"/>
    </source>
</evidence>
<reference evidence="1" key="1">
    <citation type="submission" date="2021-02" db="EMBL/GenBank/DDBJ databases">
        <authorList>
            <person name="Dougan E. K."/>
            <person name="Rhodes N."/>
            <person name="Thang M."/>
            <person name="Chan C."/>
        </authorList>
    </citation>
    <scope>NUCLEOTIDE SEQUENCE</scope>
</reference>
<dbReference type="AlphaFoldDB" id="A0A813JCY2"/>
<proteinExistence type="predicted"/>
<organism evidence="1 2">
    <name type="scientific">Polarella glacialis</name>
    <name type="common">Dinoflagellate</name>
    <dbReference type="NCBI Taxonomy" id="89957"/>
    <lineage>
        <taxon>Eukaryota</taxon>
        <taxon>Sar</taxon>
        <taxon>Alveolata</taxon>
        <taxon>Dinophyceae</taxon>
        <taxon>Suessiales</taxon>
        <taxon>Suessiaceae</taxon>
        <taxon>Polarella</taxon>
    </lineage>
</organism>
<dbReference type="Proteomes" id="UP000626109">
    <property type="component" value="Unassembled WGS sequence"/>
</dbReference>
<feature type="non-terminal residue" evidence="1">
    <location>
        <position position="1"/>
    </location>
</feature>
<protein>
    <submittedName>
        <fullName evidence="1">Uncharacterized protein</fullName>
    </submittedName>
</protein>
<accession>A0A813JCY2</accession>
<dbReference type="EMBL" id="CAJNNW010024171">
    <property type="protein sequence ID" value="CAE8671754.1"/>
    <property type="molecule type" value="Genomic_DNA"/>
</dbReference>